<proteinExistence type="predicted"/>
<evidence type="ECO:0000259" key="1">
    <source>
        <dbReference type="Pfam" id="PF08241"/>
    </source>
</evidence>
<gene>
    <name evidence="2" type="ORF">JF544_18175</name>
</gene>
<name>A0ABS3E0S1_9BACI</name>
<organism evidence="2 3">
    <name type="scientific">Halobacillus kuroshimensis</name>
    <dbReference type="NCBI Taxonomy" id="302481"/>
    <lineage>
        <taxon>Bacteria</taxon>
        <taxon>Bacillati</taxon>
        <taxon>Bacillota</taxon>
        <taxon>Bacilli</taxon>
        <taxon>Bacillales</taxon>
        <taxon>Bacillaceae</taxon>
        <taxon>Halobacillus</taxon>
    </lineage>
</organism>
<dbReference type="CDD" id="cd02440">
    <property type="entry name" value="AdoMet_MTases"/>
    <property type="match status" value="1"/>
</dbReference>
<keyword evidence="2" id="KW-0808">Transferase</keyword>
<feature type="domain" description="Methyltransferase type 11" evidence="1">
    <location>
        <begin position="64"/>
        <end position="159"/>
    </location>
</feature>
<evidence type="ECO:0000313" key="3">
    <source>
        <dbReference type="Proteomes" id="UP000663970"/>
    </source>
</evidence>
<dbReference type="Gene3D" id="3.40.50.150">
    <property type="entry name" value="Vaccinia Virus protein VP39"/>
    <property type="match status" value="1"/>
</dbReference>
<accession>A0ABS3E0S1</accession>
<protein>
    <submittedName>
        <fullName evidence="2">Class I SAM-dependent methyltransferase</fullName>
    </submittedName>
</protein>
<dbReference type="EMBL" id="JAEKJY010000007">
    <property type="protein sequence ID" value="MBN8237177.1"/>
    <property type="molecule type" value="Genomic_DNA"/>
</dbReference>
<keyword evidence="3" id="KW-1185">Reference proteome</keyword>
<dbReference type="Pfam" id="PF08241">
    <property type="entry name" value="Methyltransf_11"/>
    <property type="match status" value="1"/>
</dbReference>
<comment type="caution">
    <text evidence="2">The sequence shown here is derived from an EMBL/GenBank/DDBJ whole genome shotgun (WGS) entry which is preliminary data.</text>
</comment>
<dbReference type="RefSeq" id="WP_206935937.1">
    <property type="nucleotide sequence ID" value="NZ_JAEKJY010000007.1"/>
</dbReference>
<keyword evidence="2" id="KW-0489">Methyltransferase</keyword>
<evidence type="ECO:0000313" key="2">
    <source>
        <dbReference type="EMBL" id="MBN8237177.1"/>
    </source>
</evidence>
<dbReference type="GO" id="GO:0008168">
    <property type="term" value="F:methyltransferase activity"/>
    <property type="evidence" value="ECO:0007669"/>
    <property type="project" value="UniProtKB-KW"/>
</dbReference>
<dbReference type="SUPFAM" id="SSF53335">
    <property type="entry name" value="S-adenosyl-L-methionine-dependent methyltransferases"/>
    <property type="match status" value="1"/>
</dbReference>
<sequence length="250" mass="27660">MTKITKHNEKSWDRKVEDQVRYTRAVDAEVIKKASAGDWSVGVTAVRQVPMDWFPAPVHTLKILCLASGGGQQGPVLAAAGADVTVFDLSAAQLEQDKRVSEREGLSLQTVQGDMTDLSVFEDETFDLIVHPVSNVFVENVRPVWKEASRVLKTKGTLIAGFMNPVLYLFDDQKEEEGKLEVAHTIPYSGLEDPVEENEAIEFGHTLEDQIQGQIEAGLLMTGFYEDDFGDGRTIDKYIKTMIATKAVKG</sequence>
<reference evidence="2 3" key="1">
    <citation type="submission" date="2020-12" db="EMBL/GenBank/DDBJ databases">
        <title>Oil enriched cultivation method for isolating marine PHA-producing bacteria.</title>
        <authorList>
            <person name="Zheng W."/>
            <person name="Yu S."/>
            <person name="Huang Y."/>
        </authorList>
    </citation>
    <scope>NUCLEOTIDE SEQUENCE [LARGE SCALE GENOMIC DNA]</scope>
    <source>
        <strain evidence="2 3">SY-2-6</strain>
    </source>
</reference>
<dbReference type="InterPro" id="IPR029063">
    <property type="entry name" value="SAM-dependent_MTases_sf"/>
</dbReference>
<dbReference type="GO" id="GO:0032259">
    <property type="term" value="P:methylation"/>
    <property type="evidence" value="ECO:0007669"/>
    <property type="project" value="UniProtKB-KW"/>
</dbReference>
<dbReference type="InterPro" id="IPR013216">
    <property type="entry name" value="Methyltransf_11"/>
</dbReference>
<dbReference type="Proteomes" id="UP000663970">
    <property type="component" value="Unassembled WGS sequence"/>
</dbReference>